<dbReference type="AlphaFoldDB" id="A0A099FEU1"/>
<name>A0A099FEU1_9RHOB</name>
<dbReference type="STRING" id="690417.IC63_03045"/>
<reference evidence="1 2" key="2">
    <citation type="submission" date="2014-10" db="EMBL/GenBank/DDBJ databases">
        <title>Paracoccus sanguinis sp. nov., isolated from clinical specimens of New York State patients.</title>
        <authorList>
            <person name="Mingle L.A."/>
            <person name="Cole J.A."/>
            <person name="Lapierre P."/>
            <person name="Musser K.A."/>
        </authorList>
    </citation>
    <scope>NUCLEOTIDE SEQUENCE [LARGE SCALE GENOMIC DNA]</scope>
    <source>
        <strain evidence="1 2">HAMBI 3106</strain>
    </source>
</reference>
<proteinExistence type="predicted"/>
<reference evidence="1 2" key="1">
    <citation type="submission" date="2014-09" db="EMBL/GenBank/DDBJ databases">
        <authorList>
            <person name="McGinnis J.M."/>
            <person name="Wolfgang W.J."/>
        </authorList>
    </citation>
    <scope>NUCLEOTIDE SEQUENCE [LARGE SCALE GENOMIC DNA]</scope>
    <source>
        <strain evidence="1 2">HAMBI 3106</strain>
    </source>
</reference>
<accession>A0A099FEU1</accession>
<comment type="caution">
    <text evidence="1">The sequence shown here is derived from an EMBL/GenBank/DDBJ whole genome shotgun (WGS) entry which is preliminary data.</text>
</comment>
<keyword evidence="2" id="KW-1185">Reference proteome</keyword>
<organism evidence="1 2">
    <name type="scientific">Paracoccus sphaerophysae</name>
    <dbReference type="NCBI Taxonomy" id="690417"/>
    <lineage>
        <taxon>Bacteria</taxon>
        <taxon>Pseudomonadati</taxon>
        <taxon>Pseudomonadota</taxon>
        <taxon>Alphaproteobacteria</taxon>
        <taxon>Rhodobacterales</taxon>
        <taxon>Paracoccaceae</taxon>
        <taxon>Paracoccus</taxon>
    </lineage>
</organism>
<sequence length="210" mass="23313">MRERFAAYGLRQIDTHELLLRFASEQQMSLEKLYLDDMHYAIDTGFLDDLVRIVTERLDDAAVPCAVERLQDAALELCVPDGAMERFENSVFQADSYPLDGDELSIAAQGALLASFVIAGNEAGAVTISADGYPIGTYSLQAAGLKPEGRILKHIVHWKAADDLRKVRSGLVLAGAQPHSRPIVQNMYKWNVHCAEEPRRDAYLCALLEH</sequence>
<evidence type="ECO:0000313" key="2">
    <source>
        <dbReference type="Proteomes" id="UP000029917"/>
    </source>
</evidence>
<dbReference type="Proteomes" id="UP000029917">
    <property type="component" value="Unassembled WGS sequence"/>
</dbReference>
<protein>
    <submittedName>
        <fullName evidence="1">Uncharacterized protein</fullName>
    </submittedName>
</protein>
<evidence type="ECO:0000313" key="1">
    <source>
        <dbReference type="EMBL" id="KGJ09014.1"/>
    </source>
</evidence>
<dbReference type="EMBL" id="JRKS01000005">
    <property type="protein sequence ID" value="KGJ09014.1"/>
    <property type="molecule type" value="Genomic_DNA"/>
</dbReference>
<gene>
    <name evidence="1" type="ORF">IC63_03045</name>
</gene>